<accession>A0ABQ8F3N9</accession>
<dbReference type="Proteomes" id="UP001648503">
    <property type="component" value="Unassembled WGS sequence"/>
</dbReference>
<comment type="caution">
    <text evidence="8">The sequence shown here is derived from an EMBL/GenBank/DDBJ whole genome shotgun (WGS) entry which is preliminary data.</text>
</comment>
<evidence type="ECO:0000256" key="4">
    <source>
        <dbReference type="ARBA" id="ARBA00023136"/>
    </source>
</evidence>
<dbReference type="Pfam" id="PF12430">
    <property type="entry name" value="ABA_GPCR"/>
    <property type="match status" value="1"/>
</dbReference>
<feature type="transmembrane region" description="Helical" evidence="5">
    <location>
        <begin position="402"/>
        <end position="424"/>
    </location>
</feature>
<evidence type="ECO:0000259" key="6">
    <source>
        <dbReference type="Pfam" id="PF12430"/>
    </source>
</evidence>
<keyword evidence="3 5" id="KW-1133">Transmembrane helix</keyword>
<evidence type="ECO:0000313" key="8">
    <source>
        <dbReference type="EMBL" id="KAH6591012.1"/>
    </source>
</evidence>
<feature type="domain" description="Abscisic acid G-protein coupled receptor-like" evidence="6">
    <location>
        <begin position="258"/>
        <end position="423"/>
    </location>
</feature>
<dbReference type="InterPro" id="IPR025969">
    <property type="entry name" value="ABA_GPCR_dom"/>
</dbReference>
<evidence type="ECO:0000259" key="7">
    <source>
        <dbReference type="Pfam" id="PF12537"/>
    </source>
</evidence>
<reference evidence="8 9" key="1">
    <citation type="submission" date="2021-02" db="EMBL/GenBank/DDBJ databases">
        <title>Variation within the Batrachochytrium salamandrivorans European outbreak.</title>
        <authorList>
            <person name="Kelly M."/>
            <person name="Pasmans F."/>
            <person name="Shea T.P."/>
            <person name="Munoz J.F."/>
            <person name="Carranza S."/>
            <person name="Cuomo C.A."/>
            <person name="Martel A."/>
        </authorList>
    </citation>
    <scope>NUCLEOTIDE SEQUENCE [LARGE SCALE GENOMIC DNA]</scope>
    <source>
        <strain evidence="8 9">AMFP18/2</strain>
    </source>
</reference>
<comment type="subcellular location">
    <subcellularLocation>
        <location evidence="1">Membrane</location>
        <topology evidence="1">Multi-pass membrane protein</topology>
    </subcellularLocation>
</comment>
<evidence type="ECO:0000313" key="9">
    <source>
        <dbReference type="Proteomes" id="UP001648503"/>
    </source>
</evidence>
<evidence type="ECO:0000256" key="2">
    <source>
        <dbReference type="ARBA" id="ARBA00022692"/>
    </source>
</evidence>
<dbReference type="InterPro" id="IPR015672">
    <property type="entry name" value="GPHR/GTG"/>
</dbReference>
<dbReference type="Pfam" id="PF12537">
    <property type="entry name" value="GPHR_N"/>
    <property type="match status" value="1"/>
</dbReference>
<dbReference type="PANTHER" id="PTHR15948">
    <property type="entry name" value="G-PROTEIN COUPLED RECEPTOR 89-RELATED"/>
    <property type="match status" value="1"/>
</dbReference>
<sequence>MLLAAASSIKLPTRLLFALMFSNSCALLLLVVLEVADSFPVDARLFFWKLNLNASLLNVLVLLPIYQILVFVSESNYQMLRRNALPLTAIGYCIFALAFWRIGVHLEASTNSPQSTGWNYIPYLIGRVGVVGVTLMALLSGFGAVNSPYSNLSIFLRTVSEDDIRKAESSLAQTVEITFDKKRRLMHAEIAHNARPSSDASKGFLSNMFSSVTSSFSQFGYSDISTLRKEVDAQEMLLGRLFMDLDELQMDRKRLLEAKTYRGIFNNLLGYVFSVYCIFKTCMAMINIVLNRQGETDPITRTLDVLVHYAGVEIDAKLWAKDISFALLGVLVVVSVRGLLLQFAKVSVVFSSSISQQSIILFMAHTMGFYFLSVVLMLRINLPIQHRANVERVLGNVEFSFYLRWFDVIFVLSAITSSGALYIIDQMKRKGKVL</sequence>
<protein>
    <recommendedName>
        <fullName evidence="10">Abscisic acid G-protein coupled receptor-like domain-containing protein</fullName>
    </recommendedName>
</protein>
<evidence type="ECO:0000256" key="3">
    <source>
        <dbReference type="ARBA" id="ARBA00022989"/>
    </source>
</evidence>
<feature type="transmembrane region" description="Helical" evidence="5">
    <location>
        <begin position="84"/>
        <end position="104"/>
    </location>
</feature>
<dbReference type="InterPro" id="IPR022535">
    <property type="entry name" value="Golgi_pH-regulator_cons_dom"/>
</dbReference>
<feature type="transmembrane region" description="Helical" evidence="5">
    <location>
        <begin position="323"/>
        <end position="340"/>
    </location>
</feature>
<feature type="transmembrane region" description="Helical" evidence="5">
    <location>
        <begin position="54"/>
        <end position="72"/>
    </location>
</feature>
<dbReference type="EMBL" id="JAFCIX010000418">
    <property type="protein sequence ID" value="KAH6591012.1"/>
    <property type="molecule type" value="Genomic_DNA"/>
</dbReference>
<feature type="transmembrane region" description="Helical" evidence="5">
    <location>
        <begin position="124"/>
        <end position="145"/>
    </location>
</feature>
<feature type="domain" description="Golgi pH regulator conserved" evidence="7">
    <location>
        <begin position="123"/>
        <end position="185"/>
    </location>
</feature>
<keyword evidence="9" id="KW-1185">Reference proteome</keyword>
<proteinExistence type="predicted"/>
<gene>
    <name evidence="8" type="ORF">BASA50_009013</name>
</gene>
<evidence type="ECO:0000256" key="5">
    <source>
        <dbReference type="SAM" id="Phobius"/>
    </source>
</evidence>
<dbReference type="PANTHER" id="PTHR15948:SF0">
    <property type="entry name" value="GOLGI PH REGULATOR A-RELATED"/>
    <property type="match status" value="1"/>
</dbReference>
<evidence type="ECO:0008006" key="10">
    <source>
        <dbReference type="Google" id="ProtNLM"/>
    </source>
</evidence>
<feature type="transmembrane region" description="Helical" evidence="5">
    <location>
        <begin position="360"/>
        <end position="382"/>
    </location>
</feature>
<keyword evidence="4 5" id="KW-0472">Membrane</keyword>
<evidence type="ECO:0000256" key="1">
    <source>
        <dbReference type="ARBA" id="ARBA00004141"/>
    </source>
</evidence>
<feature type="transmembrane region" description="Helical" evidence="5">
    <location>
        <begin position="268"/>
        <end position="290"/>
    </location>
</feature>
<keyword evidence="2 5" id="KW-0812">Transmembrane</keyword>
<organism evidence="8 9">
    <name type="scientific">Batrachochytrium salamandrivorans</name>
    <dbReference type="NCBI Taxonomy" id="1357716"/>
    <lineage>
        <taxon>Eukaryota</taxon>
        <taxon>Fungi</taxon>
        <taxon>Fungi incertae sedis</taxon>
        <taxon>Chytridiomycota</taxon>
        <taxon>Chytridiomycota incertae sedis</taxon>
        <taxon>Chytridiomycetes</taxon>
        <taxon>Rhizophydiales</taxon>
        <taxon>Rhizophydiales incertae sedis</taxon>
        <taxon>Batrachochytrium</taxon>
    </lineage>
</organism>
<name>A0ABQ8F3N9_9FUNG</name>